<evidence type="ECO:0008006" key="3">
    <source>
        <dbReference type="Google" id="ProtNLM"/>
    </source>
</evidence>
<name>A0ABQ4WFD5_9ASTR</name>
<reference evidence="1" key="1">
    <citation type="journal article" date="2022" name="Int. J. Mol. Sci.">
        <title>Draft Genome of Tanacetum Coccineum: Genomic Comparison of Closely Related Tanacetum-Family Plants.</title>
        <authorList>
            <person name="Yamashiro T."/>
            <person name="Shiraishi A."/>
            <person name="Nakayama K."/>
            <person name="Satake H."/>
        </authorList>
    </citation>
    <scope>NUCLEOTIDE SEQUENCE</scope>
</reference>
<gene>
    <name evidence="1" type="ORF">Tco_0624947</name>
</gene>
<dbReference type="Proteomes" id="UP001151760">
    <property type="component" value="Unassembled WGS sequence"/>
</dbReference>
<comment type="caution">
    <text evidence="1">The sequence shown here is derived from an EMBL/GenBank/DDBJ whole genome shotgun (WGS) entry which is preliminary data.</text>
</comment>
<keyword evidence="2" id="KW-1185">Reference proteome</keyword>
<evidence type="ECO:0000313" key="2">
    <source>
        <dbReference type="Proteomes" id="UP001151760"/>
    </source>
</evidence>
<organism evidence="1 2">
    <name type="scientific">Tanacetum coccineum</name>
    <dbReference type="NCBI Taxonomy" id="301880"/>
    <lineage>
        <taxon>Eukaryota</taxon>
        <taxon>Viridiplantae</taxon>
        <taxon>Streptophyta</taxon>
        <taxon>Embryophyta</taxon>
        <taxon>Tracheophyta</taxon>
        <taxon>Spermatophyta</taxon>
        <taxon>Magnoliopsida</taxon>
        <taxon>eudicotyledons</taxon>
        <taxon>Gunneridae</taxon>
        <taxon>Pentapetalae</taxon>
        <taxon>asterids</taxon>
        <taxon>campanulids</taxon>
        <taxon>Asterales</taxon>
        <taxon>Asteraceae</taxon>
        <taxon>Asteroideae</taxon>
        <taxon>Anthemideae</taxon>
        <taxon>Anthemidinae</taxon>
        <taxon>Tanacetum</taxon>
    </lineage>
</organism>
<protein>
    <recommendedName>
        <fullName evidence="3">Gag-Pol polyprotein</fullName>
    </recommendedName>
</protein>
<proteinExistence type="predicted"/>
<accession>A0ABQ4WFD5</accession>
<evidence type="ECO:0000313" key="1">
    <source>
        <dbReference type="EMBL" id="GJS51585.1"/>
    </source>
</evidence>
<reference evidence="1" key="2">
    <citation type="submission" date="2022-01" db="EMBL/GenBank/DDBJ databases">
        <authorList>
            <person name="Yamashiro T."/>
            <person name="Shiraishi A."/>
            <person name="Satake H."/>
            <person name="Nakayama K."/>
        </authorList>
    </citation>
    <scope>NUCLEOTIDE SEQUENCE</scope>
</reference>
<dbReference type="EMBL" id="BQNB010008597">
    <property type="protein sequence ID" value="GJS51585.1"/>
    <property type="molecule type" value="Genomic_DNA"/>
</dbReference>
<sequence length="214" mass="24149">MLNPKDISDPATAIDMTLVLMAKTFKLNYSTPTNNNQRISSNPHNRQIAKPSMHMRQDKQMQMVAGNGRNQFRQYARQNVGNQNSKIANSEKRIRIGIVMIMRHKRLKVIERDKQKSDTVLTTQSVGTLQKEAMNPARPDAKAIVFRIIVALDLSKGTNPLQAKGSRSIQSMRMRQYICHTDHNLWDIIIYGDLQEEAAPAGEQSSPPAPKTAK</sequence>